<dbReference type="PANTHER" id="PTHR24020">
    <property type="entry name" value="COLLAGEN ALPHA"/>
    <property type="match status" value="1"/>
</dbReference>
<dbReference type="SUPFAM" id="SSF53300">
    <property type="entry name" value="vWA-like"/>
    <property type="match status" value="1"/>
</dbReference>
<feature type="domain" description="VWFA" evidence="1">
    <location>
        <begin position="20"/>
        <end position="175"/>
    </location>
</feature>
<name>A0AAD9KTJ1_RIDPI</name>
<gene>
    <name evidence="2" type="ORF">NP493_651g01026</name>
</gene>
<dbReference type="InterPro" id="IPR002035">
    <property type="entry name" value="VWF_A"/>
</dbReference>
<sequence length="175" mass="18284">MNTCLSPPCLAVSTTDCQADVAFVADSSRSITELEWFMTKQFIIDTALGLKAANDKSRVSVVSFSTTVGGTVDSKATILTAACSVKPTTDVALDNTHTLAELEAAIWAIPYRAGATDTSSALMAINNMFTSPGSADVPKLGYVITDGQSTINSVFTKATADLLKNAGVTMFTIGK</sequence>
<dbReference type="PANTHER" id="PTHR24020:SF84">
    <property type="entry name" value="VWFA DOMAIN-CONTAINING PROTEIN"/>
    <property type="match status" value="1"/>
</dbReference>
<accession>A0AAD9KTJ1</accession>
<dbReference type="EMBL" id="JAODUO010000650">
    <property type="protein sequence ID" value="KAK2176625.1"/>
    <property type="molecule type" value="Genomic_DNA"/>
</dbReference>
<dbReference type="SMART" id="SM00327">
    <property type="entry name" value="VWA"/>
    <property type="match status" value="1"/>
</dbReference>
<dbReference type="CDD" id="cd01450">
    <property type="entry name" value="vWFA_subfamily_ECM"/>
    <property type="match status" value="1"/>
</dbReference>
<evidence type="ECO:0000259" key="1">
    <source>
        <dbReference type="PROSITE" id="PS50234"/>
    </source>
</evidence>
<dbReference type="PROSITE" id="PS50234">
    <property type="entry name" value="VWFA"/>
    <property type="match status" value="1"/>
</dbReference>
<comment type="caution">
    <text evidence="2">The sequence shown here is derived from an EMBL/GenBank/DDBJ whole genome shotgun (WGS) entry which is preliminary data.</text>
</comment>
<evidence type="ECO:0000313" key="3">
    <source>
        <dbReference type="Proteomes" id="UP001209878"/>
    </source>
</evidence>
<proteinExistence type="predicted"/>
<dbReference type="InterPro" id="IPR036465">
    <property type="entry name" value="vWFA_dom_sf"/>
</dbReference>
<evidence type="ECO:0000313" key="2">
    <source>
        <dbReference type="EMBL" id="KAK2176625.1"/>
    </source>
</evidence>
<protein>
    <recommendedName>
        <fullName evidence="1">VWFA domain-containing protein</fullName>
    </recommendedName>
</protein>
<reference evidence="2" key="1">
    <citation type="journal article" date="2023" name="Mol. Biol. Evol.">
        <title>Third-Generation Sequencing Reveals the Adaptive Role of the Epigenome in Three Deep-Sea Polychaetes.</title>
        <authorList>
            <person name="Perez M."/>
            <person name="Aroh O."/>
            <person name="Sun Y."/>
            <person name="Lan Y."/>
            <person name="Juniper S.K."/>
            <person name="Young C.R."/>
            <person name="Angers B."/>
            <person name="Qian P.Y."/>
        </authorList>
    </citation>
    <scope>NUCLEOTIDE SEQUENCE</scope>
    <source>
        <strain evidence="2">R07B-5</strain>
    </source>
</reference>
<keyword evidence="3" id="KW-1185">Reference proteome</keyword>
<dbReference type="InterPro" id="IPR050525">
    <property type="entry name" value="ECM_Assembly_Org"/>
</dbReference>
<dbReference type="Proteomes" id="UP001209878">
    <property type="component" value="Unassembled WGS sequence"/>
</dbReference>
<dbReference type="Gene3D" id="3.40.50.410">
    <property type="entry name" value="von Willebrand factor, type A domain"/>
    <property type="match status" value="1"/>
</dbReference>
<dbReference type="AlphaFoldDB" id="A0AAD9KTJ1"/>
<organism evidence="2 3">
    <name type="scientific">Ridgeia piscesae</name>
    <name type="common">Tubeworm</name>
    <dbReference type="NCBI Taxonomy" id="27915"/>
    <lineage>
        <taxon>Eukaryota</taxon>
        <taxon>Metazoa</taxon>
        <taxon>Spiralia</taxon>
        <taxon>Lophotrochozoa</taxon>
        <taxon>Annelida</taxon>
        <taxon>Polychaeta</taxon>
        <taxon>Sedentaria</taxon>
        <taxon>Canalipalpata</taxon>
        <taxon>Sabellida</taxon>
        <taxon>Siboglinidae</taxon>
        <taxon>Ridgeia</taxon>
    </lineage>
</organism>
<dbReference type="Pfam" id="PF00092">
    <property type="entry name" value="VWA"/>
    <property type="match status" value="1"/>
</dbReference>